<evidence type="ECO:0000259" key="2">
    <source>
        <dbReference type="PROSITE" id="PS51746"/>
    </source>
</evidence>
<dbReference type="SMART" id="SM00331">
    <property type="entry name" value="PP2C_SIG"/>
    <property type="match status" value="1"/>
</dbReference>
<evidence type="ECO:0000313" key="3">
    <source>
        <dbReference type="EMBL" id="MBU3853346.1"/>
    </source>
</evidence>
<dbReference type="CDD" id="cd00143">
    <property type="entry name" value="PP2Cc"/>
    <property type="match status" value="1"/>
</dbReference>
<dbReference type="PANTHER" id="PTHR47992">
    <property type="entry name" value="PROTEIN PHOSPHATASE"/>
    <property type="match status" value="1"/>
</dbReference>
<dbReference type="InterPro" id="IPR015655">
    <property type="entry name" value="PP2C"/>
</dbReference>
<dbReference type="GO" id="GO:0004722">
    <property type="term" value="F:protein serine/threonine phosphatase activity"/>
    <property type="evidence" value="ECO:0007669"/>
    <property type="project" value="InterPro"/>
</dbReference>
<dbReference type="EMBL" id="JAHLFU010000123">
    <property type="protein sequence ID" value="MBU3853346.1"/>
    <property type="molecule type" value="Genomic_DNA"/>
</dbReference>
<reference evidence="3" key="2">
    <citation type="submission" date="2021-04" db="EMBL/GenBank/DDBJ databases">
        <authorList>
            <person name="Gilroy R."/>
        </authorList>
    </citation>
    <scope>NUCLEOTIDE SEQUENCE</scope>
    <source>
        <strain evidence="3">G3-2149</strain>
    </source>
</reference>
<dbReference type="SMART" id="SM00332">
    <property type="entry name" value="PP2Cc"/>
    <property type="match status" value="1"/>
</dbReference>
<dbReference type="PROSITE" id="PS51746">
    <property type="entry name" value="PPM_2"/>
    <property type="match status" value="1"/>
</dbReference>
<dbReference type="InterPro" id="IPR001932">
    <property type="entry name" value="PPM-type_phosphatase-like_dom"/>
</dbReference>
<organism evidence="3 4">
    <name type="scientific">Candidatus Paraprevotella stercoravium</name>
    <dbReference type="NCBI Taxonomy" id="2838725"/>
    <lineage>
        <taxon>Bacteria</taxon>
        <taxon>Pseudomonadati</taxon>
        <taxon>Bacteroidota</taxon>
        <taxon>Bacteroidia</taxon>
        <taxon>Bacteroidales</taxon>
        <taxon>Prevotellaceae</taxon>
        <taxon>Paraprevotella</taxon>
    </lineage>
</organism>
<dbReference type="InterPro" id="IPR036457">
    <property type="entry name" value="PPM-type-like_dom_sf"/>
</dbReference>
<feature type="transmembrane region" description="Helical" evidence="1">
    <location>
        <begin position="270"/>
        <end position="289"/>
    </location>
</feature>
<protein>
    <submittedName>
        <fullName evidence="3">Stp1/IreP family PP2C-type Ser/Thr phosphatase</fullName>
    </submittedName>
</protein>
<proteinExistence type="predicted"/>
<dbReference type="NCBIfam" id="NF033484">
    <property type="entry name" value="Stp1_PP2C_phos"/>
    <property type="match status" value="1"/>
</dbReference>
<feature type="domain" description="PPM-type phosphatase" evidence="2">
    <location>
        <begin position="6"/>
        <end position="250"/>
    </location>
</feature>
<dbReference type="Pfam" id="PF13672">
    <property type="entry name" value="PP2C_2"/>
    <property type="match status" value="1"/>
</dbReference>
<name>A0A9E2L5J6_9BACT</name>
<keyword evidence="1" id="KW-0812">Transmembrane</keyword>
<accession>A0A9E2L5J6</accession>
<dbReference type="AlphaFoldDB" id="A0A9E2L5J6"/>
<evidence type="ECO:0000256" key="1">
    <source>
        <dbReference type="SAM" id="Phobius"/>
    </source>
</evidence>
<dbReference type="Gene3D" id="3.60.40.10">
    <property type="entry name" value="PPM-type phosphatase domain"/>
    <property type="match status" value="1"/>
</dbReference>
<evidence type="ECO:0000313" key="4">
    <source>
        <dbReference type="Proteomes" id="UP000823865"/>
    </source>
</evidence>
<dbReference type="SUPFAM" id="SSF81606">
    <property type="entry name" value="PP2C-like"/>
    <property type="match status" value="1"/>
</dbReference>
<reference evidence="3" key="1">
    <citation type="journal article" date="2021" name="PeerJ">
        <title>Extensive microbial diversity within the chicken gut microbiome revealed by metagenomics and culture.</title>
        <authorList>
            <person name="Gilroy R."/>
            <person name="Ravi A."/>
            <person name="Getino M."/>
            <person name="Pursley I."/>
            <person name="Horton D.L."/>
            <person name="Alikhan N.F."/>
            <person name="Baker D."/>
            <person name="Gharbi K."/>
            <person name="Hall N."/>
            <person name="Watson M."/>
            <person name="Adriaenssens E.M."/>
            <person name="Foster-Nyarko E."/>
            <person name="Jarju S."/>
            <person name="Secka A."/>
            <person name="Antonio M."/>
            <person name="Oren A."/>
            <person name="Chaudhuri R.R."/>
            <person name="La Ragione R."/>
            <person name="Hildebrand F."/>
            <person name="Pallen M.J."/>
        </authorList>
    </citation>
    <scope>NUCLEOTIDE SEQUENCE</scope>
    <source>
        <strain evidence="3">G3-2149</strain>
    </source>
</reference>
<comment type="caution">
    <text evidence="3">The sequence shown here is derived from an EMBL/GenBank/DDBJ whole genome shotgun (WGS) entry which is preliminary data.</text>
</comment>
<sequence>MSKTRPYYYCNVVGNTNIGCKRQTNEDWLDSFECENGLVAVVCDGMGGHVGGQIASHTAVDAIKNFLLSRYFDNPQEAIVAACDAANQAILQKTRERPELNGMGSTCVMLIVRNGKVYIGSVGDSRVYLIRSKKIHQLTKDQSYVQMLVDLGEISKEQAEHHPRKNEITNALGLPSMQPATVLETPINPEAGDCFLLCSDGLSGMVSDEEIARVVSSQSTMSQKMRVDALIERARKHGGLDNITCQIVEFAITPPTEMNKRDTAKKMLKYVLPAVAAVILLSWGGYSLWKYIHRDDSDSELVSTNNETNVLDEVPNAKVIRYDTLFYGIGKKVLEIEENKGYDALTIHAHLKDKDTSHIIKMPLTLSSMRIMPADTSFLSVQQDSLNVNKCFLVFGKECKGKEISLRFDYKDSTYIYVFPVANPGADNGNTFKNAPIGRRKRVGKGSLEVMLDDTVATIQLGKGVKEQKVLLTNNSKYEDANNFSADTIYIRYAIKAVAKRESWYSYEKSDGRDCHITIITGKVPAQNPEIKIPLDNTDKEYFVIKIKK</sequence>
<keyword evidence="1" id="KW-1133">Transmembrane helix</keyword>
<gene>
    <name evidence="3" type="ORF">H9789_05925</name>
</gene>
<dbReference type="Proteomes" id="UP000823865">
    <property type="component" value="Unassembled WGS sequence"/>
</dbReference>
<keyword evidence="1" id="KW-0472">Membrane</keyword>